<dbReference type="EMBL" id="CP033932">
    <property type="protein sequence ID" value="AZB25437.1"/>
    <property type="molecule type" value="Genomic_DNA"/>
</dbReference>
<evidence type="ECO:0000256" key="2">
    <source>
        <dbReference type="ARBA" id="ARBA00022759"/>
    </source>
</evidence>
<protein>
    <recommendedName>
        <fullName evidence="6">Very short patch repair endonuclease</fullName>
        <ecNumber evidence="6">3.1.-.-</ecNumber>
    </recommendedName>
</protein>
<dbReference type="PIRSF" id="PIRSF018267">
    <property type="entry name" value="VSR_endonuc"/>
    <property type="match status" value="1"/>
</dbReference>
<sequence>MDVHTPEQRSTNMRAIKATGTKDEVRLAKALWSLGYRYRKNNKKVFGKPDLTFQKYKLAVFVDSEFFHGKNWETEKHRIKSNTEFWHKKIERNIQRDEEVNTFLLESGWNILRFWSKDVKKNLDDCIEKILYYLDNHKNIKNRSSF</sequence>
<keyword evidence="9" id="KW-1185">Reference proteome</keyword>
<organism evidence="8 9">
    <name type="scientific">Chryseobacterium bernardetii</name>
    <dbReference type="NCBI Taxonomy" id="1241978"/>
    <lineage>
        <taxon>Bacteria</taxon>
        <taxon>Pseudomonadati</taxon>
        <taxon>Bacteroidota</taxon>
        <taxon>Flavobacteriia</taxon>
        <taxon>Flavobacteriales</taxon>
        <taxon>Weeksellaceae</taxon>
        <taxon>Chryseobacterium group</taxon>
        <taxon>Chryseobacterium</taxon>
    </lineage>
</organism>
<gene>
    <name evidence="8" type="ORF">EG339_13035</name>
</gene>
<reference evidence="9" key="1">
    <citation type="submission" date="2018-11" db="EMBL/GenBank/DDBJ databases">
        <title>Proposal to divide the Flavobacteriaceae and reorganize its genera based on Amino Acid Identity values calculated from whole genome sequences.</title>
        <authorList>
            <person name="Nicholson A.C."/>
            <person name="Gulvik C.A."/>
            <person name="Whitney A.M."/>
            <person name="Humrighouse B.W."/>
            <person name="Bell M."/>
            <person name="Holmes B."/>
            <person name="Steigerwalt A.G."/>
            <person name="Villarma A."/>
            <person name="Sheth M."/>
            <person name="Batra D."/>
            <person name="Pryor J."/>
            <person name="Bernardet J.-F."/>
            <person name="Hugo C."/>
            <person name="Kampfer P."/>
            <person name="Newman J."/>
            <person name="McQuiston J.R."/>
        </authorList>
    </citation>
    <scope>NUCLEOTIDE SEQUENCE [LARGE SCALE GENOMIC DNA]</scope>
    <source>
        <strain evidence="9">G0229</strain>
    </source>
</reference>
<evidence type="ECO:0000256" key="1">
    <source>
        <dbReference type="ARBA" id="ARBA00022722"/>
    </source>
</evidence>
<dbReference type="Pfam" id="PF03852">
    <property type="entry name" value="Vsr"/>
    <property type="match status" value="1"/>
</dbReference>
<dbReference type="GO" id="GO:0004519">
    <property type="term" value="F:endonuclease activity"/>
    <property type="evidence" value="ECO:0007669"/>
    <property type="project" value="UniProtKB-KW"/>
</dbReference>
<evidence type="ECO:0000256" key="6">
    <source>
        <dbReference type="PIRNR" id="PIRNR018267"/>
    </source>
</evidence>
<dbReference type="EC" id="3.1.-.-" evidence="6"/>
<keyword evidence="2 6" id="KW-0255">Endonuclease</keyword>
<keyword evidence="4 6" id="KW-0378">Hydrolase</keyword>
<dbReference type="RefSeq" id="WP_123870400.1">
    <property type="nucleotide sequence ID" value="NZ_CP033932.1"/>
</dbReference>
<evidence type="ECO:0000313" key="9">
    <source>
        <dbReference type="Proteomes" id="UP000271193"/>
    </source>
</evidence>
<keyword evidence="5 6" id="KW-0234">DNA repair</keyword>
<dbReference type="NCBIfam" id="TIGR00632">
    <property type="entry name" value="vsr"/>
    <property type="match status" value="1"/>
</dbReference>
<dbReference type="KEGG" id="cben:EG339_13035"/>
<dbReference type="AlphaFoldDB" id="A0A3G6TBZ0"/>
<dbReference type="REBASE" id="282463">
    <property type="entry name" value="V.Cbe229ORF13050P"/>
</dbReference>
<dbReference type="CDD" id="cd00221">
    <property type="entry name" value="Vsr"/>
    <property type="match status" value="1"/>
</dbReference>
<dbReference type="InterPro" id="IPR011335">
    <property type="entry name" value="Restrct_endonuc-II-like"/>
</dbReference>
<keyword evidence="3 6" id="KW-0227">DNA damage</keyword>
<keyword evidence="1 6" id="KW-0540">Nuclease</keyword>
<comment type="similarity">
    <text evidence="6">Belongs to the vsr family.</text>
</comment>
<dbReference type="Gene3D" id="3.40.960.10">
    <property type="entry name" value="VSR Endonuclease"/>
    <property type="match status" value="1"/>
</dbReference>
<evidence type="ECO:0000313" key="8">
    <source>
        <dbReference type="EMBL" id="AZB25437.1"/>
    </source>
</evidence>
<evidence type="ECO:0000256" key="4">
    <source>
        <dbReference type="ARBA" id="ARBA00022801"/>
    </source>
</evidence>
<dbReference type="InterPro" id="IPR007569">
    <property type="entry name" value="DUF559"/>
</dbReference>
<dbReference type="GO" id="GO:0016787">
    <property type="term" value="F:hydrolase activity"/>
    <property type="evidence" value="ECO:0007669"/>
    <property type="project" value="UniProtKB-KW"/>
</dbReference>
<feature type="domain" description="DUF559" evidence="7">
    <location>
        <begin position="92"/>
        <end position="134"/>
    </location>
</feature>
<dbReference type="GO" id="GO:0006298">
    <property type="term" value="P:mismatch repair"/>
    <property type="evidence" value="ECO:0007669"/>
    <property type="project" value="UniProtKB-UniRule"/>
</dbReference>
<dbReference type="SUPFAM" id="SSF52980">
    <property type="entry name" value="Restriction endonuclease-like"/>
    <property type="match status" value="1"/>
</dbReference>
<name>A0A3G6TBZ0_9FLAO</name>
<evidence type="ECO:0000256" key="5">
    <source>
        <dbReference type="ARBA" id="ARBA00023204"/>
    </source>
</evidence>
<dbReference type="Proteomes" id="UP000271193">
    <property type="component" value="Chromosome"/>
</dbReference>
<dbReference type="GeneID" id="99065729"/>
<dbReference type="InterPro" id="IPR004603">
    <property type="entry name" value="DNA_mismatch_endonuc_vsr"/>
</dbReference>
<accession>A0A3G6TBZ0</accession>
<proteinExistence type="inferred from homology"/>
<evidence type="ECO:0000256" key="3">
    <source>
        <dbReference type="ARBA" id="ARBA00022763"/>
    </source>
</evidence>
<dbReference type="Pfam" id="PF04480">
    <property type="entry name" value="DUF559"/>
    <property type="match status" value="1"/>
</dbReference>
<comment type="function">
    <text evidence="6">May nick specific sequences that contain T:G mispairs resulting from m5C-deamination.</text>
</comment>
<evidence type="ECO:0000259" key="7">
    <source>
        <dbReference type="Pfam" id="PF04480"/>
    </source>
</evidence>